<organism evidence="1 2">
    <name type="scientific">Artomyces pyxidatus</name>
    <dbReference type="NCBI Taxonomy" id="48021"/>
    <lineage>
        <taxon>Eukaryota</taxon>
        <taxon>Fungi</taxon>
        <taxon>Dikarya</taxon>
        <taxon>Basidiomycota</taxon>
        <taxon>Agaricomycotina</taxon>
        <taxon>Agaricomycetes</taxon>
        <taxon>Russulales</taxon>
        <taxon>Auriscalpiaceae</taxon>
        <taxon>Artomyces</taxon>
    </lineage>
</organism>
<accession>A0ACB8SL05</accession>
<sequence>MNTTLDFFAVFLLFLLTHSAVSVGVAAAEPALNGVLPEGDFVFFNGGVIQNKAPAFFLLYAVCVAFIAYLL</sequence>
<protein>
    <submittedName>
        <fullName evidence="1">Uncharacterized protein</fullName>
    </submittedName>
</protein>
<reference evidence="1" key="2">
    <citation type="journal article" date="2022" name="New Phytol.">
        <title>Evolutionary transition to the ectomycorrhizal habit in the genomes of a hyperdiverse lineage of mushroom-forming fungi.</title>
        <authorList>
            <person name="Looney B."/>
            <person name="Miyauchi S."/>
            <person name="Morin E."/>
            <person name="Drula E."/>
            <person name="Courty P.E."/>
            <person name="Kohler A."/>
            <person name="Kuo A."/>
            <person name="LaButti K."/>
            <person name="Pangilinan J."/>
            <person name="Lipzen A."/>
            <person name="Riley R."/>
            <person name="Andreopoulos W."/>
            <person name="He G."/>
            <person name="Johnson J."/>
            <person name="Nolan M."/>
            <person name="Tritt A."/>
            <person name="Barry K.W."/>
            <person name="Grigoriev I.V."/>
            <person name="Nagy L.G."/>
            <person name="Hibbett D."/>
            <person name="Henrissat B."/>
            <person name="Matheny P.B."/>
            <person name="Labbe J."/>
            <person name="Martin F.M."/>
        </authorList>
    </citation>
    <scope>NUCLEOTIDE SEQUENCE</scope>
    <source>
        <strain evidence="1">HHB10654</strain>
    </source>
</reference>
<comment type="caution">
    <text evidence="1">The sequence shown here is derived from an EMBL/GenBank/DDBJ whole genome shotgun (WGS) entry which is preliminary data.</text>
</comment>
<dbReference type="EMBL" id="MU277255">
    <property type="protein sequence ID" value="KAI0056917.1"/>
    <property type="molecule type" value="Genomic_DNA"/>
</dbReference>
<proteinExistence type="predicted"/>
<reference evidence="1" key="1">
    <citation type="submission" date="2021-03" db="EMBL/GenBank/DDBJ databases">
        <authorList>
            <consortium name="DOE Joint Genome Institute"/>
            <person name="Ahrendt S."/>
            <person name="Looney B.P."/>
            <person name="Miyauchi S."/>
            <person name="Morin E."/>
            <person name="Drula E."/>
            <person name="Courty P.E."/>
            <person name="Chicoki N."/>
            <person name="Fauchery L."/>
            <person name="Kohler A."/>
            <person name="Kuo A."/>
            <person name="Labutti K."/>
            <person name="Pangilinan J."/>
            <person name="Lipzen A."/>
            <person name="Riley R."/>
            <person name="Andreopoulos W."/>
            <person name="He G."/>
            <person name="Johnson J."/>
            <person name="Barry K.W."/>
            <person name="Grigoriev I.V."/>
            <person name="Nagy L."/>
            <person name="Hibbett D."/>
            <person name="Henrissat B."/>
            <person name="Matheny P.B."/>
            <person name="Labbe J."/>
            <person name="Martin F."/>
        </authorList>
    </citation>
    <scope>NUCLEOTIDE SEQUENCE</scope>
    <source>
        <strain evidence="1">HHB10654</strain>
    </source>
</reference>
<gene>
    <name evidence="1" type="ORF">BV25DRAFT_1920563</name>
</gene>
<evidence type="ECO:0000313" key="1">
    <source>
        <dbReference type="EMBL" id="KAI0056917.1"/>
    </source>
</evidence>
<evidence type="ECO:0000313" key="2">
    <source>
        <dbReference type="Proteomes" id="UP000814140"/>
    </source>
</evidence>
<name>A0ACB8SL05_9AGAM</name>
<dbReference type="Proteomes" id="UP000814140">
    <property type="component" value="Unassembled WGS sequence"/>
</dbReference>
<keyword evidence="2" id="KW-1185">Reference proteome</keyword>